<organism evidence="2 3">
    <name type="scientific">Ambrosiozyma monospora</name>
    <name type="common">Yeast</name>
    <name type="synonym">Endomycopsis monosporus</name>
    <dbReference type="NCBI Taxonomy" id="43982"/>
    <lineage>
        <taxon>Eukaryota</taxon>
        <taxon>Fungi</taxon>
        <taxon>Dikarya</taxon>
        <taxon>Ascomycota</taxon>
        <taxon>Saccharomycotina</taxon>
        <taxon>Pichiomycetes</taxon>
        <taxon>Pichiales</taxon>
        <taxon>Pichiaceae</taxon>
        <taxon>Ambrosiozyma</taxon>
    </lineage>
</organism>
<comment type="caution">
    <text evidence="2">The sequence shown here is derived from an EMBL/GenBank/DDBJ whole genome shotgun (WGS) entry which is preliminary data.</text>
</comment>
<sequence>MNLQQQQLQQQQQAHMHHQFSGSAAEIYNSLLQTHAARPPRIDIEVDKKRIDVLLQINTILLQKCIVLQSYFMNKDSISSPDYTQKRDQYQNYLKRIHFNLTCLASINDIHSSPPNVPKKNYSIPQIVMPPTELPELTDYYKMLNQLYPEAIPLFQKRMELVRQQQQQQPQQQQQAQQQQQQQNRSFTPAQQQKQAQNVQQQRQQAYAQFLQQQQQQAQSRQQTPQQQFAQFASPSNHSQGSNENMSNSNFPSNSSQQPQQQPPQQLTPSSSSYGSNIGQQQQQPQQPQSNQLQQKKNSMSSFSNQATPTPQQFLNQYNNSNSGVSTPVQQNAQVQHQPNASLSPEQILARAASANMNSMNTSADNSTNTNNGMLSGGGNGFMDSW</sequence>
<dbReference type="EMBL" id="BSXU01000094">
    <property type="protein sequence ID" value="GMG19265.1"/>
    <property type="molecule type" value="Genomic_DNA"/>
</dbReference>
<feature type="compositionally biased region" description="Gly residues" evidence="1">
    <location>
        <begin position="375"/>
        <end position="386"/>
    </location>
</feature>
<evidence type="ECO:0000313" key="3">
    <source>
        <dbReference type="Proteomes" id="UP001165063"/>
    </source>
</evidence>
<dbReference type="AlphaFoldDB" id="A0A9W7DGD5"/>
<feature type="compositionally biased region" description="Low complexity" evidence="1">
    <location>
        <begin position="190"/>
        <end position="199"/>
    </location>
</feature>
<evidence type="ECO:0000313" key="2">
    <source>
        <dbReference type="EMBL" id="GMG19265.1"/>
    </source>
</evidence>
<feature type="region of interest" description="Disordered" evidence="1">
    <location>
        <begin position="216"/>
        <end position="341"/>
    </location>
</feature>
<gene>
    <name evidence="2" type="ORF">Amon01_000033100</name>
</gene>
<feature type="region of interest" description="Disordered" evidence="1">
    <location>
        <begin position="359"/>
        <end position="386"/>
    </location>
</feature>
<feature type="compositionally biased region" description="Low complexity" evidence="1">
    <location>
        <begin position="164"/>
        <end position="183"/>
    </location>
</feature>
<keyword evidence="3" id="KW-1185">Reference proteome</keyword>
<protein>
    <submittedName>
        <fullName evidence="2">Unnamed protein product</fullName>
    </submittedName>
</protein>
<accession>A0A9W7DGD5</accession>
<dbReference type="Proteomes" id="UP001165063">
    <property type="component" value="Unassembled WGS sequence"/>
</dbReference>
<dbReference type="OrthoDB" id="2530523at2759"/>
<evidence type="ECO:0000256" key="1">
    <source>
        <dbReference type="SAM" id="MobiDB-lite"/>
    </source>
</evidence>
<feature type="compositionally biased region" description="Low complexity" evidence="1">
    <location>
        <begin position="359"/>
        <end position="372"/>
    </location>
</feature>
<feature type="region of interest" description="Disordered" evidence="1">
    <location>
        <begin position="163"/>
        <end position="199"/>
    </location>
</feature>
<feature type="compositionally biased region" description="Polar residues" evidence="1">
    <location>
        <begin position="303"/>
        <end position="341"/>
    </location>
</feature>
<proteinExistence type="predicted"/>
<feature type="compositionally biased region" description="Low complexity" evidence="1">
    <location>
        <begin position="242"/>
        <end position="302"/>
    </location>
</feature>
<reference evidence="2" key="1">
    <citation type="submission" date="2023-04" db="EMBL/GenBank/DDBJ databases">
        <title>Ambrosiozyma monospora NBRC 1965.</title>
        <authorList>
            <person name="Ichikawa N."/>
            <person name="Sato H."/>
            <person name="Tonouchi N."/>
        </authorList>
    </citation>
    <scope>NUCLEOTIDE SEQUENCE</scope>
    <source>
        <strain evidence="2">NBRC 1965</strain>
    </source>
</reference>
<name>A0A9W7DGD5_AMBMO</name>
<feature type="compositionally biased region" description="Low complexity" evidence="1">
    <location>
        <begin position="216"/>
        <end position="233"/>
    </location>
</feature>